<evidence type="ECO:0000313" key="10">
    <source>
        <dbReference type="Proteomes" id="UP001141619"/>
    </source>
</evidence>
<comment type="caution">
    <text evidence="9">The sequence shown here is derived from an EMBL/GenBank/DDBJ whole genome shotgun (WGS) entry which is preliminary data.</text>
</comment>
<comment type="similarity">
    <text evidence="2">Belongs to the UPF0126 family.</text>
</comment>
<evidence type="ECO:0000256" key="1">
    <source>
        <dbReference type="ARBA" id="ARBA00004651"/>
    </source>
</evidence>
<feature type="domain" description="Glycine transporter" evidence="8">
    <location>
        <begin position="101"/>
        <end position="173"/>
    </location>
</feature>
<dbReference type="InterPro" id="IPR005115">
    <property type="entry name" value="Gly_transporter"/>
</dbReference>
<dbReference type="EMBL" id="JANWOI010000001">
    <property type="protein sequence ID" value="MDA5192456.1"/>
    <property type="molecule type" value="Genomic_DNA"/>
</dbReference>
<dbReference type="GO" id="GO:0005886">
    <property type="term" value="C:plasma membrane"/>
    <property type="evidence" value="ECO:0007669"/>
    <property type="project" value="UniProtKB-SubCell"/>
</dbReference>
<feature type="transmembrane region" description="Helical" evidence="7">
    <location>
        <begin position="126"/>
        <end position="147"/>
    </location>
</feature>
<name>A0A9X3TUB5_9PROT</name>
<feature type="transmembrane region" description="Helical" evidence="7">
    <location>
        <begin position="75"/>
        <end position="93"/>
    </location>
</feature>
<feature type="transmembrane region" description="Helical" evidence="7">
    <location>
        <begin position="100"/>
        <end position="120"/>
    </location>
</feature>
<dbReference type="RefSeq" id="WP_274942163.1">
    <property type="nucleotide sequence ID" value="NZ_JANWOI010000001.1"/>
</dbReference>
<reference evidence="9" key="2">
    <citation type="journal article" date="2023" name="Syst. Appl. Microbiol.">
        <title>Govania unica gen. nov., sp. nov., a rare biosphere bacterium that represents a novel family in the class Alphaproteobacteria.</title>
        <authorList>
            <person name="Vandamme P."/>
            <person name="Peeters C."/>
            <person name="Hettiarachchi A."/>
            <person name="Cnockaert M."/>
            <person name="Carlier A."/>
        </authorList>
    </citation>
    <scope>NUCLEOTIDE SEQUENCE</scope>
    <source>
        <strain evidence="9">LMG 31809</strain>
    </source>
</reference>
<keyword evidence="6 7" id="KW-0472">Membrane</keyword>
<evidence type="ECO:0000256" key="2">
    <source>
        <dbReference type="ARBA" id="ARBA00008193"/>
    </source>
</evidence>
<keyword evidence="4 7" id="KW-0812">Transmembrane</keyword>
<feature type="transmembrane region" description="Helical" evidence="7">
    <location>
        <begin position="183"/>
        <end position="206"/>
    </location>
</feature>
<dbReference type="Proteomes" id="UP001141619">
    <property type="component" value="Unassembled WGS sequence"/>
</dbReference>
<sequence>MTLNLTAAIDLKYLLYICDMIGVGVFAITGGLMAARKGMDIFGFMVLGIVTAIGGGTTRDLILGLPVFWIEDPNYLLVATIAGGAMFFLGHVFSSLTRTLLWLDAAGMALFAVAGAGWAIAKDAPLSIVLFMGVVTACGGGMIRDVLAREVPLVFQREIYAIAALAGAATYGLLVFYTNFGAWAMTAGGAVAFIIRGLAIHFDLSLPVYQTKDMRK</sequence>
<protein>
    <submittedName>
        <fullName evidence="9">Trimeric intracellular cation channel family protein</fullName>
    </submittedName>
</protein>
<dbReference type="PANTHER" id="PTHR30506">
    <property type="entry name" value="INNER MEMBRANE PROTEIN"/>
    <property type="match status" value="1"/>
</dbReference>
<comment type="subcellular location">
    <subcellularLocation>
        <location evidence="1">Cell membrane</location>
        <topology evidence="1">Multi-pass membrane protein</topology>
    </subcellularLocation>
</comment>
<gene>
    <name evidence="9" type="ORF">NYP16_00590</name>
</gene>
<keyword evidence="3" id="KW-1003">Cell membrane</keyword>
<evidence type="ECO:0000256" key="4">
    <source>
        <dbReference type="ARBA" id="ARBA00022692"/>
    </source>
</evidence>
<evidence type="ECO:0000256" key="7">
    <source>
        <dbReference type="SAM" id="Phobius"/>
    </source>
</evidence>
<evidence type="ECO:0000256" key="3">
    <source>
        <dbReference type="ARBA" id="ARBA00022475"/>
    </source>
</evidence>
<keyword evidence="10" id="KW-1185">Reference proteome</keyword>
<evidence type="ECO:0000259" key="8">
    <source>
        <dbReference type="Pfam" id="PF03458"/>
    </source>
</evidence>
<dbReference type="PANTHER" id="PTHR30506:SF3">
    <property type="entry name" value="UPF0126 INNER MEMBRANE PROTEIN YADS-RELATED"/>
    <property type="match status" value="1"/>
</dbReference>
<evidence type="ECO:0000256" key="6">
    <source>
        <dbReference type="ARBA" id="ARBA00023136"/>
    </source>
</evidence>
<feature type="transmembrane region" description="Helical" evidence="7">
    <location>
        <begin position="42"/>
        <end position="69"/>
    </location>
</feature>
<dbReference type="Pfam" id="PF03458">
    <property type="entry name" value="Gly_transporter"/>
    <property type="match status" value="2"/>
</dbReference>
<feature type="domain" description="Glycine transporter" evidence="8">
    <location>
        <begin position="17"/>
        <end position="89"/>
    </location>
</feature>
<organism evidence="9 10">
    <name type="scientific">Govanella unica</name>
    <dbReference type="NCBI Taxonomy" id="2975056"/>
    <lineage>
        <taxon>Bacteria</taxon>
        <taxon>Pseudomonadati</taxon>
        <taxon>Pseudomonadota</taxon>
        <taxon>Alphaproteobacteria</taxon>
        <taxon>Emcibacterales</taxon>
        <taxon>Govanellaceae</taxon>
        <taxon>Govanella</taxon>
    </lineage>
</organism>
<reference evidence="9" key="1">
    <citation type="submission" date="2022-08" db="EMBL/GenBank/DDBJ databases">
        <authorList>
            <person name="Vandamme P."/>
            <person name="Hettiarachchi A."/>
            <person name="Peeters C."/>
            <person name="Cnockaert M."/>
            <person name="Carlier A."/>
        </authorList>
    </citation>
    <scope>NUCLEOTIDE SEQUENCE</scope>
    <source>
        <strain evidence="9">LMG 31809</strain>
    </source>
</reference>
<evidence type="ECO:0000313" key="9">
    <source>
        <dbReference type="EMBL" id="MDA5192456.1"/>
    </source>
</evidence>
<dbReference type="AlphaFoldDB" id="A0A9X3TUB5"/>
<keyword evidence="5 7" id="KW-1133">Transmembrane helix</keyword>
<feature type="transmembrane region" description="Helical" evidence="7">
    <location>
        <begin position="13"/>
        <end position="35"/>
    </location>
</feature>
<accession>A0A9X3TUB5</accession>
<proteinExistence type="inferred from homology"/>
<feature type="transmembrane region" description="Helical" evidence="7">
    <location>
        <begin position="159"/>
        <end position="177"/>
    </location>
</feature>
<evidence type="ECO:0000256" key="5">
    <source>
        <dbReference type="ARBA" id="ARBA00022989"/>
    </source>
</evidence>